<keyword evidence="3 6" id="KW-0255">Endonuclease</keyword>
<dbReference type="Gene3D" id="3.30.230.10">
    <property type="match status" value="1"/>
</dbReference>
<dbReference type="GO" id="GO:0004526">
    <property type="term" value="F:ribonuclease P activity"/>
    <property type="evidence" value="ECO:0007669"/>
    <property type="project" value="UniProtKB-UniRule"/>
</dbReference>
<evidence type="ECO:0000256" key="5">
    <source>
        <dbReference type="ARBA" id="ARBA00022884"/>
    </source>
</evidence>
<keyword evidence="5 6" id="KW-0694">RNA-binding</keyword>
<sequence length="110" mass="13153">MKVKNRIKKSEEFQSMIKKGTKVVNQSFVIYYQPKEKDEARIGISVSKKLGNAVHRNLYKRQVRMMCHELVDFQNTNYDMVMIIRFNYSSLSYEENKNNLEKLLIKDKIK</sequence>
<dbReference type="AlphaFoldDB" id="A0A412PHF9"/>
<comment type="function">
    <text evidence="6">RNaseP catalyzes the removal of the 5'-leader sequence from pre-tRNA to produce the mature 5'-terminus. It can also cleave other RNA substrates such as 4.5S RNA. The protein component plays an auxiliary but essential role in vivo by binding to the 5'-leader sequence and broadening the substrate specificity of the ribozyme.</text>
</comment>
<dbReference type="SUPFAM" id="SSF54211">
    <property type="entry name" value="Ribosomal protein S5 domain 2-like"/>
    <property type="match status" value="1"/>
</dbReference>
<dbReference type="RefSeq" id="WP_118764118.1">
    <property type="nucleotide sequence ID" value="NZ_CABJCF010000001.1"/>
</dbReference>
<dbReference type="GO" id="GO:0030677">
    <property type="term" value="C:ribonuclease P complex"/>
    <property type="evidence" value="ECO:0007669"/>
    <property type="project" value="TreeGrafter"/>
</dbReference>
<accession>A0A412PHF9</accession>
<evidence type="ECO:0000256" key="7">
    <source>
        <dbReference type="NCBIfam" id="TIGR00188"/>
    </source>
</evidence>
<keyword evidence="4 6" id="KW-0378">Hydrolase</keyword>
<dbReference type="InterPro" id="IPR020568">
    <property type="entry name" value="Ribosomal_Su5_D2-typ_SF"/>
</dbReference>
<evidence type="ECO:0000256" key="6">
    <source>
        <dbReference type="HAMAP-Rule" id="MF_00227"/>
    </source>
</evidence>
<dbReference type="EMBL" id="QRWX01000001">
    <property type="protein sequence ID" value="RGT57616.1"/>
    <property type="molecule type" value="Genomic_DNA"/>
</dbReference>
<keyword evidence="1 6" id="KW-0819">tRNA processing</keyword>
<dbReference type="PANTHER" id="PTHR33992">
    <property type="entry name" value="RIBONUCLEASE P PROTEIN COMPONENT"/>
    <property type="match status" value="1"/>
</dbReference>
<evidence type="ECO:0000256" key="4">
    <source>
        <dbReference type="ARBA" id="ARBA00022801"/>
    </source>
</evidence>
<name>A0A412PHF9_9FIRM</name>
<reference evidence="8 9" key="1">
    <citation type="submission" date="2018-08" db="EMBL/GenBank/DDBJ databases">
        <title>A genome reference for cultivated species of the human gut microbiota.</title>
        <authorList>
            <person name="Zou Y."/>
            <person name="Xue W."/>
            <person name="Luo G."/>
        </authorList>
    </citation>
    <scope>NUCLEOTIDE SEQUENCE [LARGE SCALE GENOMIC DNA]</scope>
    <source>
        <strain evidence="8 9">AF18-46</strain>
    </source>
</reference>
<dbReference type="InterPro" id="IPR014721">
    <property type="entry name" value="Ribsml_uS5_D2-typ_fold_subgr"/>
</dbReference>
<dbReference type="HAMAP" id="MF_00227">
    <property type="entry name" value="RNase_P"/>
    <property type="match status" value="1"/>
</dbReference>
<organism evidence="8 9">
    <name type="scientific">Solobacterium moorei</name>
    <dbReference type="NCBI Taxonomy" id="102148"/>
    <lineage>
        <taxon>Bacteria</taxon>
        <taxon>Bacillati</taxon>
        <taxon>Bacillota</taxon>
        <taxon>Erysipelotrichia</taxon>
        <taxon>Erysipelotrichales</taxon>
        <taxon>Erysipelotrichaceae</taxon>
        <taxon>Solobacterium</taxon>
    </lineage>
</organism>
<dbReference type="Pfam" id="PF00825">
    <property type="entry name" value="Ribonuclease_P"/>
    <property type="match status" value="1"/>
</dbReference>
<evidence type="ECO:0000256" key="1">
    <source>
        <dbReference type="ARBA" id="ARBA00022694"/>
    </source>
</evidence>
<comment type="subunit">
    <text evidence="6">Consists of a catalytic RNA component (M1 or rnpB) and a protein subunit.</text>
</comment>
<dbReference type="NCBIfam" id="TIGR00188">
    <property type="entry name" value="rnpA"/>
    <property type="match status" value="1"/>
</dbReference>
<dbReference type="Proteomes" id="UP000284731">
    <property type="component" value="Unassembled WGS sequence"/>
</dbReference>
<proteinExistence type="inferred from homology"/>
<dbReference type="PANTHER" id="PTHR33992:SF1">
    <property type="entry name" value="RIBONUCLEASE P PROTEIN COMPONENT"/>
    <property type="match status" value="1"/>
</dbReference>
<evidence type="ECO:0000313" key="8">
    <source>
        <dbReference type="EMBL" id="RGT57616.1"/>
    </source>
</evidence>
<evidence type="ECO:0000256" key="3">
    <source>
        <dbReference type="ARBA" id="ARBA00022759"/>
    </source>
</evidence>
<evidence type="ECO:0000313" key="9">
    <source>
        <dbReference type="Proteomes" id="UP000284731"/>
    </source>
</evidence>
<protein>
    <recommendedName>
        <fullName evidence="6 7">Ribonuclease P protein component</fullName>
        <shortName evidence="6">RNase P protein</shortName>
        <shortName evidence="6">RNaseP protein</shortName>
        <ecNumber evidence="6 7">3.1.26.5</ecNumber>
    </recommendedName>
    <alternativeName>
        <fullName evidence="6">Protein C5</fullName>
    </alternativeName>
</protein>
<keyword evidence="2 6" id="KW-0540">Nuclease</keyword>
<dbReference type="InterPro" id="IPR000100">
    <property type="entry name" value="RNase_P"/>
</dbReference>
<dbReference type="EC" id="3.1.26.5" evidence="6 7"/>
<dbReference type="GO" id="GO:0000049">
    <property type="term" value="F:tRNA binding"/>
    <property type="evidence" value="ECO:0007669"/>
    <property type="project" value="UniProtKB-UniRule"/>
</dbReference>
<comment type="similarity">
    <text evidence="6">Belongs to the RnpA family.</text>
</comment>
<gene>
    <name evidence="6" type="primary">rnpA</name>
    <name evidence="8" type="ORF">DWX20_00780</name>
</gene>
<comment type="catalytic activity">
    <reaction evidence="6">
        <text>Endonucleolytic cleavage of RNA, removing 5'-extranucleotides from tRNA precursor.</text>
        <dbReference type="EC" id="3.1.26.5"/>
    </reaction>
</comment>
<dbReference type="GO" id="GO:0001682">
    <property type="term" value="P:tRNA 5'-leader removal"/>
    <property type="evidence" value="ECO:0007669"/>
    <property type="project" value="UniProtKB-UniRule"/>
</dbReference>
<comment type="caution">
    <text evidence="8">The sequence shown here is derived from an EMBL/GenBank/DDBJ whole genome shotgun (WGS) entry which is preliminary data.</text>
</comment>
<dbReference type="GO" id="GO:0042781">
    <property type="term" value="F:3'-tRNA processing endoribonuclease activity"/>
    <property type="evidence" value="ECO:0007669"/>
    <property type="project" value="TreeGrafter"/>
</dbReference>
<evidence type="ECO:0000256" key="2">
    <source>
        <dbReference type="ARBA" id="ARBA00022722"/>
    </source>
</evidence>